<organism evidence="5 6">
    <name type="scientific">Protea cynaroides</name>
    <dbReference type="NCBI Taxonomy" id="273540"/>
    <lineage>
        <taxon>Eukaryota</taxon>
        <taxon>Viridiplantae</taxon>
        <taxon>Streptophyta</taxon>
        <taxon>Embryophyta</taxon>
        <taxon>Tracheophyta</taxon>
        <taxon>Spermatophyta</taxon>
        <taxon>Magnoliopsida</taxon>
        <taxon>Proteales</taxon>
        <taxon>Proteaceae</taxon>
        <taxon>Protea</taxon>
    </lineage>
</organism>
<dbReference type="Pfam" id="PF13499">
    <property type="entry name" value="EF-hand_7"/>
    <property type="match status" value="2"/>
</dbReference>
<dbReference type="InterPro" id="IPR018247">
    <property type="entry name" value="EF_Hand_1_Ca_BS"/>
</dbReference>
<dbReference type="PROSITE" id="PS00018">
    <property type="entry name" value="EF_HAND_1"/>
    <property type="match status" value="2"/>
</dbReference>
<reference evidence="5" key="1">
    <citation type="journal article" date="2023" name="Plant J.">
        <title>The genome of the king protea, Protea cynaroides.</title>
        <authorList>
            <person name="Chang J."/>
            <person name="Duong T.A."/>
            <person name="Schoeman C."/>
            <person name="Ma X."/>
            <person name="Roodt D."/>
            <person name="Barker N."/>
            <person name="Li Z."/>
            <person name="Van de Peer Y."/>
            <person name="Mizrachi E."/>
        </authorList>
    </citation>
    <scope>NUCLEOTIDE SEQUENCE</scope>
    <source>
        <tissue evidence="5">Young leaves</tissue>
    </source>
</reference>
<dbReference type="InterPro" id="IPR050145">
    <property type="entry name" value="Centrin_CML-like"/>
</dbReference>
<proteinExistence type="predicted"/>
<feature type="domain" description="EF-hand" evidence="4">
    <location>
        <begin position="130"/>
        <end position="160"/>
    </location>
</feature>
<dbReference type="GO" id="GO:0005509">
    <property type="term" value="F:calcium ion binding"/>
    <property type="evidence" value="ECO:0007669"/>
    <property type="project" value="InterPro"/>
</dbReference>
<dbReference type="CDD" id="cd00051">
    <property type="entry name" value="EFh"/>
    <property type="match status" value="2"/>
</dbReference>
<sequence length="160" mass="17871">MERGAITYSPEKKGKRTLSVDSNAPKYSQIERVFRYIDEDGDGKISPAELQNCVRTVGGELSAEEAATVVSSSQGFLGFDEFSKLMEGDGEDDKEEELREAFSMYEEKAGSGCITPKSLKRMLSRLDESRTIHECEAMISKFDLNGDGVLSFEEFRAMMH</sequence>
<gene>
    <name evidence="5" type="ORF">NE237_028246</name>
</gene>
<dbReference type="SMART" id="SM00054">
    <property type="entry name" value="EFh"/>
    <property type="match status" value="3"/>
</dbReference>
<dbReference type="AlphaFoldDB" id="A0A9Q0GTE8"/>
<dbReference type="Gene3D" id="1.10.238.10">
    <property type="entry name" value="EF-hand"/>
    <property type="match status" value="2"/>
</dbReference>
<accession>A0A9Q0GTE8</accession>
<feature type="domain" description="EF-hand" evidence="4">
    <location>
        <begin position="25"/>
        <end position="60"/>
    </location>
</feature>
<dbReference type="InterPro" id="IPR002048">
    <property type="entry name" value="EF_hand_dom"/>
</dbReference>
<protein>
    <recommendedName>
        <fullName evidence="4">EF-hand domain-containing protein</fullName>
    </recommendedName>
</protein>
<dbReference type="PANTHER" id="PTHR23050">
    <property type="entry name" value="CALCIUM BINDING PROTEIN"/>
    <property type="match status" value="1"/>
</dbReference>
<evidence type="ECO:0000259" key="4">
    <source>
        <dbReference type="PROSITE" id="PS50222"/>
    </source>
</evidence>
<dbReference type="OrthoDB" id="26525at2759"/>
<dbReference type="SUPFAM" id="SSF47473">
    <property type="entry name" value="EF-hand"/>
    <property type="match status" value="1"/>
</dbReference>
<evidence type="ECO:0000256" key="3">
    <source>
        <dbReference type="SAM" id="MobiDB-lite"/>
    </source>
</evidence>
<dbReference type="FunFam" id="1.10.238.10:FF:000003">
    <property type="entry name" value="Calmodulin A"/>
    <property type="match status" value="1"/>
</dbReference>
<evidence type="ECO:0000256" key="2">
    <source>
        <dbReference type="ARBA" id="ARBA00022837"/>
    </source>
</evidence>
<evidence type="ECO:0000313" key="6">
    <source>
        <dbReference type="Proteomes" id="UP001141806"/>
    </source>
</evidence>
<dbReference type="InterPro" id="IPR011992">
    <property type="entry name" value="EF-hand-dom_pair"/>
</dbReference>
<name>A0A9Q0GTE8_9MAGN</name>
<dbReference type="Proteomes" id="UP001141806">
    <property type="component" value="Unassembled WGS sequence"/>
</dbReference>
<keyword evidence="6" id="KW-1185">Reference proteome</keyword>
<keyword evidence="2" id="KW-0106">Calcium</keyword>
<evidence type="ECO:0000256" key="1">
    <source>
        <dbReference type="ARBA" id="ARBA00022737"/>
    </source>
</evidence>
<evidence type="ECO:0000313" key="5">
    <source>
        <dbReference type="EMBL" id="KAJ4951414.1"/>
    </source>
</evidence>
<feature type="region of interest" description="Disordered" evidence="3">
    <location>
        <begin position="1"/>
        <end position="20"/>
    </location>
</feature>
<comment type="caution">
    <text evidence="5">The sequence shown here is derived from an EMBL/GenBank/DDBJ whole genome shotgun (WGS) entry which is preliminary data.</text>
</comment>
<dbReference type="EMBL" id="JAMYWD010000012">
    <property type="protein sequence ID" value="KAJ4951414.1"/>
    <property type="molecule type" value="Genomic_DNA"/>
</dbReference>
<dbReference type="PROSITE" id="PS50222">
    <property type="entry name" value="EF_HAND_2"/>
    <property type="match status" value="2"/>
</dbReference>
<keyword evidence="1" id="KW-0677">Repeat</keyword>